<evidence type="ECO:0000313" key="1">
    <source>
        <dbReference type="EMBL" id="TXS91128.1"/>
    </source>
</evidence>
<dbReference type="AlphaFoldDB" id="A0A5C8ZRL3"/>
<dbReference type="OrthoDB" id="5719551at2"/>
<proteinExistence type="predicted"/>
<dbReference type="InterPro" id="IPR011051">
    <property type="entry name" value="RmlC_Cupin_sf"/>
</dbReference>
<keyword evidence="2" id="KW-1185">Reference proteome</keyword>
<accession>A0A5C8ZRL3</accession>
<sequence>MRHTITPSPVLHYCQGEPQQALAGWQPERLPALLLVDFELPQYWLQGSPPVALTALYLKDGEGLRVSVTDATLAATDGLSVRDQFSLWLERHQLPAFDPTQALTLSPRHIPKPWGQEIWFTGVEERGVCAFAAEGSELPIPWLQAAMPANAAGEPGRGLVLLKILDPLPEPVRGDLYFELHEQKREVYVVTHIDRQAWPDGVGAIRYGFDPAVRAGFPSDEDFRGAYLEAVADYEGVRRQIDALPPELSPSAEVLAQEARLRAAMDRFTFLRPLQVGDVIKVPLRLPHSLQHGVRTVEFQTPVYERKILSFAQRVLTQDHWDTREAAEVMQLAPPAQEPFELLQQAAQLQVERIVDFEDFEVQRATLEAGASMSLEAADSYLLAMVVSGALHLGERVFGPGEALLLPQRDAIYQAGAGAAEPLVMLLARPR</sequence>
<dbReference type="Proteomes" id="UP000321933">
    <property type="component" value="Unassembled WGS sequence"/>
</dbReference>
<dbReference type="EMBL" id="VRYZ01000005">
    <property type="protein sequence ID" value="TXS91128.1"/>
    <property type="molecule type" value="Genomic_DNA"/>
</dbReference>
<gene>
    <name evidence="1" type="ORF">FVW59_13060</name>
</gene>
<evidence type="ECO:0008006" key="3">
    <source>
        <dbReference type="Google" id="ProtNLM"/>
    </source>
</evidence>
<dbReference type="RefSeq" id="WP_148064782.1">
    <property type="nucleotide sequence ID" value="NZ_VRYZ01000005.1"/>
</dbReference>
<reference evidence="1 2" key="1">
    <citation type="submission" date="2019-08" db="EMBL/GenBank/DDBJ databases">
        <title>Parahaliea maris sp. nov., isolated from the surface seawater.</title>
        <authorList>
            <person name="Liu Y."/>
        </authorList>
    </citation>
    <scope>NUCLEOTIDE SEQUENCE [LARGE SCALE GENOMIC DNA]</scope>
    <source>
        <strain evidence="1 2">S2-26</strain>
    </source>
</reference>
<evidence type="ECO:0000313" key="2">
    <source>
        <dbReference type="Proteomes" id="UP000321933"/>
    </source>
</evidence>
<protein>
    <recommendedName>
        <fullName evidence="3">Cupin domain-containing protein</fullName>
    </recommendedName>
</protein>
<organism evidence="1 2">
    <name type="scientific">Parahaliea aestuarii</name>
    <dbReference type="NCBI Taxonomy" id="1852021"/>
    <lineage>
        <taxon>Bacteria</taxon>
        <taxon>Pseudomonadati</taxon>
        <taxon>Pseudomonadota</taxon>
        <taxon>Gammaproteobacteria</taxon>
        <taxon>Cellvibrionales</taxon>
        <taxon>Halieaceae</taxon>
        <taxon>Parahaliea</taxon>
    </lineage>
</organism>
<comment type="caution">
    <text evidence="1">The sequence shown here is derived from an EMBL/GenBank/DDBJ whole genome shotgun (WGS) entry which is preliminary data.</text>
</comment>
<dbReference type="SUPFAM" id="SSF51182">
    <property type="entry name" value="RmlC-like cupins"/>
    <property type="match status" value="1"/>
</dbReference>
<name>A0A5C8ZRL3_9GAMM</name>